<reference evidence="8" key="1">
    <citation type="journal article" date="2012" name="MBio">
        <title>Comparative genome analysis of Trichophyton rubrum and related dermatophytes reveals candidate genes involved in infection.</title>
        <authorList>
            <person name="Martinez D.A."/>
            <person name="Oliver B.G."/>
            <person name="Graeser Y."/>
            <person name="Goldberg J.M."/>
            <person name="Li W."/>
            <person name="Martinez-Rossi N.M."/>
            <person name="Monod M."/>
            <person name="Shelest E."/>
            <person name="Barton R.C."/>
            <person name="Birch E."/>
            <person name="Brakhage A.A."/>
            <person name="Chen Z."/>
            <person name="Gurr S.J."/>
            <person name="Heiman D."/>
            <person name="Heitman J."/>
            <person name="Kosti I."/>
            <person name="Rossi A."/>
            <person name="Saif S."/>
            <person name="Samalova M."/>
            <person name="Saunders C.W."/>
            <person name="Shea T."/>
            <person name="Summerbell R.C."/>
            <person name="Xu J."/>
            <person name="Young S."/>
            <person name="Zeng Q."/>
            <person name="Birren B.W."/>
            <person name="Cuomo C.A."/>
            <person name="White T.C."/>
        </authorList>
    </citation>
    <scope>NUCLEOTIDE SEQUENCE [LARGE SCALE GENOMIC DNA]</scope>
    <source>
        <strain evidence="8">ATCC MYA-4604 / CBS 118893</strain>
    </source>
</reference>
<evidence type="ECO:0000256" key="3">
    <source>
        <dbReference type="ARBA" id="ARBA00022737"/>
    </source>
</evidence>
<evidence type="ECO:0000256" key="4">
    <source>
        <dbReference type="PROSITE-ProRule" id="PRU00221"/>
    </source>
</evidence>
<dbReference type="InterPro" id="IPR001680">
    <property type="entry name" value="WD40_rpt"/>
</dbReference>
<dbReference type="STRING" id="535722.E4URR2"/>
<feature type="repeat" description="WD" evidence="4">
    <location>
        <begin position="237"/>
        <end position="268"/>
    </location>
</feature>
<dbReference type="GO" id="GO:0034388">
    <property type="term" value="C:Pwp2p-containing subcomplex of 90S preribosome"/>
    <property type="evidence" value="ECO:0007669"/>
    <property type="project" value="EnsemblFungi"/>
</dbReference>
<dbReference type="SUPFAM" id="SSF50978">
    <property type="entry name" value="WD40 repeat-like"/>
    <property type="match status" value="3"/>
</dbReference>
<dbReference type="SMART" id="SM00320">
    <property type="entry name" value="WD40"/>
    <property type="match status" value="13"/>
</dbReference>
<dbReference type="PROSITE" id="PS50082">
    <property type="entry name" value="WD_REPEATS_2"/>
    <property type="match status" value="6"/>
</dbReference>
<dbReference type="GO" id="GO:0000447">
    <property type="term" value="P:endonucleolytic cleavage in ITS1 to separate SSU-rRNA from 5.8S rRNA and LSU-rRNA from tricistronic rRNA transcript (SSU-rRNA, 5.8S rRNA, LSU-rRNA)"/>
    <property type="evidence" value="ECO:0007669"/>
    <property type="project" value="EnsemblFungi"/>
</dbReference>
<keyword evidence="2 4" id="KW-0853">WD repeat</keyword>
<dbReference type="EMBL" id="DS989824">
    <property type="protein sequence ID" value="EFR01184.1"/>
    <property type="molecule type" value="Genomic_DNA"/>
</dbReference>
<dbReference type="GeneID" id="10029302"/>
<evidence type="ECO:0000259" key="6">
    <source>
        <dbReference type="Pfam" id="PF04003"/>
    </source>
</evidence>
<dbReference type="GO" id="GO:0000472">
    <property type="term" value="P:endonucleolytic cleavage to generate mature 5'-end of SSU-rRNA from (SSU-rRNA, 5.8S rRNA, LSU-rRNA)"/>
    <property type="evidence" value="ECO:0007669"/>
    <property type="project" value="EnsemblFungi"/>
</dbReference>
<evidence type="ECO:0000256" key="2">
    <source>
        <dbReference type="ARBA" id="ARBA00022574"/>
    </source>
</evidence>
<sequence>MKKERRSSKKGKNVKGVLRRRGHAYAGDDEDGFQGGRTLFCHCLEQHTDSCQFSNLLGTVYRKGNLLFTPDGSCLLSPVGNRVSVFDLVQNISYTLPFAHRTNIARIDLSPRGNLLLSIDENGRAILTNFPRRLPIHHFTFKSAVTALSFSPSGRHFAVGVGRRLQIWCTPSTPGAGTSGELEFAPFVLHRDLAGHFDSIQNIHWSSDSRFLLTASKDLTARIWSVNPEEGFEPTTLAGHRDGVINAWFSHDQESIYTVSKDGALFRWGYVSKKKEDGSTSDERWRIVKKDYFMQSGAKVNCAAFHAKANILVVGFSNGIFGLWEMPSFSQLHLLSVSQSNIDCVTINSSSEWLAFGSSKLGQLLVWEWQSESYILKQQGHLDSMNALVYSPDGRKIITAADDGKIKVWDINTGFCIVTFTEHKSGVTACEFTKRGNVLFTSSLDGSVRAWDLVRYRNFKTFTAPSRLSFSSLAVDPSGEVVCAGSLDSFDIHIWSVQTGQLLDQLSGHEGPVSSLSFSADGSHVVSASWDRTVRIWSVFGRSQTSEPLQLQSDVLCVAFRPDGKQVAASTLDGQLTFWSVEDAVQQAGIDGRRDVSGGRKITDRRTAANSAGTKSFTTITYSGDGTCLLAGGNSKYICLYDVGTCSLIKKFTVSLNTSLDGTQEFLNSRNMTEAGPQGLIDETGEASDIEERKDKTLPGARRGDDGARTTRPEVRVTSVSFSPTGRSFCAASTEGLLIYSLDDDMVFDPFDLDISITPDSVMATVAAAKKAALYQTSNSSSETTTSDSSFLKAIIMAFRLNESELIRTVYESIPPSEIPHIVRSIPTVYVTRLLRFVANAADETPHLEFNLLWIQALLSIRGRYIKDNAASFAAELRSVQRAIDGIRNDLKRLADKNSYALEYFLSKPAYAPGTKNIASEESNRMLLENSKDEENTPAEEQDENKANDSDGDWIGLE</sequence>
<dbReference type="GO" id="GO:0000480">
    <property type="term" value="P:endonucleolytic cleavage in 5'-ETS of tricistronic rRNA transcript (SSU-rRNA, 5.8S rRNA, LSU-rRNA)"/>
    <property type="evidence" value="ECO:0007669"/>
    <property type="project" value="EnsemblFungi"/>
</dbReference>
<dbReference type="FunFam" id="2.130.10.10:FF:001680">
    <property type="entry name" value="Small nucleolar ribonucleoprotein complex subunit (Pwp2), putative"/>
    <property type="match status" value="1"/>
</dbReference>
<feature type="repeat" description="WD" evidence="4">
    <location>
        <begin position="420"/>
        <end position="461"/>
    </location>
</feature>
<dbReference type="HOGENOM" id="CLU_010458_0_0_1"/>
<name>E4URR2_ARTGP</name>
<evidence type="ECO:0000256" key="5">
    <source>
        <dbReference type="SAM" id="MobiDB-lite"/>
    </source>
</evidence>
<dbReference type="AlphaFoldDB" id="E4URR2"/>
<keyword evidence="3" id="KW-0677">Repeat</keyword>
<dbReference type="Pfam" id="PF00400">
    <property type="entry name" value="WD40"/>
    <property type="match status" value="6"/>
</dbReference>
<dbReference type="InterPro" id="IPR007148">
    <property type="entry name" value="SSU_processome_Utp12"/>
</dbReference>
<feature type="repeat" description="WD" evidence="4">
    <location>
        <begin position="378"/>
        <end position="419"/>
    </location>
</feature>
<dbReference type="Gene3D" id="2.130.10.10">
    <property type="entry name" value="YVTN repeat-like/Quinoprotein amine dehydrogenase"/>
    <property type="match status" value="4"/>
</dbReference>
<feature type="repeat" description="WD" evidence="4">
    <location>
        <begin position="555"/>
        <end position="582"/>
    </location>
</feature>
<evidence type="ECO:0000313" key="7">
    <source>
        <dbReference type="EMBL" id="EFR01184.1"/>
    </source>
</evidence>
<protein>
    <submittedName>
        <fullName evidence="7">Periodic tryptophan protein 2</fullName>
    </submittedName>
</protein>
<feature type="repeat" description="WD" evidence="4">
    <location>
        <begin position="193"/>
        <end position="227"/>
    </location>
</feature>
<dbReference type="GO" id="GO:0005737">
    <property type="term" value="C:cytoplasm"/>
    <property type="evidence" value="ECO:0007669"/>
    <property type="project" value="EnsemblFungi"/>
</dbReference>
<dbReference type="PRINTS" id="PR00320">
    <property type="entry name" value="GPROTEINBRPT"/>
</dbReference>
<dbReference type="PANTHER" id="PTHR19858">
    <property type="entry name" value="WD40 REPEAT PROTEIN"/>
    <property type="match status" value="1"/>
</dbReference>
<dbReference type="FunFam" id="2.130.10.10:FF:000470">
    <property type="entry name" value="Periodic tryptophan protein 2 homolog"/>
    <property type="match status" value="1"/>
</dbReference>
<evidence type="ECO:0000313" key="8">
    <source>
        <dbReference type="Proteomes" id="UP000002669"/>
    </source>
</evidence>
<dbReference type="Pfam" id="PF04003">
    <property type="entry name" value="Utp12"/>
    <property type="match status" value="1"/>
</dbReference>
<accession>E4URR2</accession>
<dbReference type="PANTHER" id="PTHR19858:SF0">
    <property type="entry name" value="PERIODIC TRYPTOPHAN PROTEIN 2 HOMOLOG"/>
    <property type="match status" value="1"/>
</dbReference>
<organism evidence="8">
    <name type="scientific">Arthroderma gypseum (strain ATCC MYA-4604 / CBS 118893)</name>
    <name type="common">Microsporum gypseum</name>
    <dbReference type="NCBI Taxonomy" id="535722"/>
    <lineage>
        <taxon>Eukaryota</taxon>
        <taxon>Fungi</taxon>
        <taxon>Dikarya</taxon>
        <taxon>Ascomycota</taxon>
        <taxon>Pezizomycotina</taxon>
        <taxon>Eurotiomycetes</taxon>
        <taxon>Eurotiomycetidae</taxon>
        <taxon>Onygenales</taxon>
        <taxon>Arthrodermataceae</taxon>
        <taxon>Nannizzia</taxon>
    </lineage>
</organism>
<feature type="domain" description="Small-subunit processome Utp12" evidence="6">
    <location>
        <begin position="802"/>
        <end position="906"/>
    </location>
</feature>
<dbReference type="Proteomes" id="UP000002669">
    <property type="component" value="Unassembled WGS sequence"/>
</dbReference>
<dbReference type="FunCoup" id="E4URR2">
    <property type="interactions" value="818"/>
</dbReference>
<dbReference type="FunFam" id="2.130.10.10:FF:000219">
    <property type="entry name" value="Periodic tryptophan protein 2"/>
    <property type="match status" value="1"/>
</dbReference>
<gene>
    <name evidence="7" type="ORF">MGYG_04186</name>
</gene>
<dbReference type="InterPro" id="IPR027145">
    <property type="entry name" value="PWP2"/>
</dbReference>
<dbReference type="OrthoDB" id="3142434at2759"/>
<comment type="similarity">
    <text evidence="1">Belongs to the WD repeat PWP2 family.</text>
</comment>
<dbReference type="CDD" id="cd00200">
    <property type="entry name" value="WD40"/>
    <property type="match status" value="1"/>
</dbReference>
<dbReference type="InterPro" id="IPR015943">
    <property type="entry name" value="WD40/YVTN_repeat-like_dom_sf"/>
</dbReference>
<dbReference type="OMA" id="VYEWQSE"/>
<dbReference type="GO" id="GO:0000920">
    <property type="term" value="P:septum digestion after cytokinesis"/>
    <property type="evidence" value="ECO:0007669"/>
    <property type="project" value="EnsemblFungi"/>
</dbReference>
<evidence type="ECO:0000256" key="1">
    <source>
        <dbReference type="ARBA" id="ARBA00010226"/>
    </source>
</evidence>
<keyword evidence="8" id="KW-1185">Reference proteome</keyword>
<feature type="compositionally biased region" description="Basic and acidic residues" evidence="5">
    <location>
        <begin position="690"/>
        <end position="712"/>
    </location>
</feature>
<dbReference type="InterPro" id="IPR036322">
    <property type="entry name" value="WD40_repeat_dom_sf"/>
</dbReference>
<dbReference type="RefSeq" id="XP_003174014.1">
    <property type="nucleotide sequence ID" value="XM_003173966.1"/>
</dbReference>
<dbReference type="PROSITE" id="PS00678">
    <property type="entry name" value="WD_REPEATS_1"/>
    <property type="match status" value="2"/>
</dbReference>
<dbReference type="InterPro" id="IPR020472">
    <property type="entry name" value="WD40_PAC1"/>
</dbReference>
<dbReference type="GO" id="GO:0000028">
    <property type="term" value="P:ribosomal small subunit assembly"/>
    <property type="evidence" value="ECO:0007669"/>
    <property type="project" value="TreeGrafter"/>
</dbReference>
<proteinExistence type="inferred from homology"/>
<dbReference type="InParanoid" id="E4URR2"/>
<feature type="region of interest" description="Disordered" evidence="5">
    <location>
        <begin position="922"/>
        <end position="958"/>
    </location>
</feature>
<dbReference type="VEuPathDB" id="FungiDB:MGYG_04186"/>
<dbReference type="GO" id="GO:0030010">
    <property type="term" value="P:establishment of cell polarity"/>
    <property type="evidence" value="ECO:0007669"/>
    <property type="project" value="EnsemblFungi"/>
</dbReference>
<dbReference type="GO" id="GO:0032040">
    <property type="term" value="C:small-subunit processome"/>
    <property type="evidence" value="ECO:0007669"/>
    <property type="project" value="EnsemblFungi"/>
</dbReference>
<feature type="repeat" description="WD" evidence="4">
    <location>
        <begin position="506"/>
        <end position="539"/>
    </location>
</feature>
<dbReference type="PROSITE" id="PS50294">
    <property type="entry name" value="WD_REPEATS_REGION"/>
    <property type="match status" value="4"/>
</dbReference>
<dbReference type="eggNOG" id="KOG0291">
    <property type="taxonomic scope" value="Eukaryota"/>
</dbReference>
<feature type="region of interest" description="Disordered" evidence="5">
    <location>
        <begin position="674"/>
        <end position="712"/>
    </location>
</feature>
<dbReference type="InterPro" id="IPR019775">
    <property type="entry name" value="WD40_repeat_CS"/>
</dbReference>